<dbReference type="Pfam" id="PF02272">
    <property type="entry name" value="DHHA1"/>
    <property type="match status" value="1"/>
</dbReference>
<evidence type="ECO:0000256" key="1">
    <source>
        <dbReference type="PIRNR" id="PIRNR026583"/>
    </source>
</evidence>
<keyword evidence="2" id="KW-0464">Manganese</keyword>
<feature type="binding site" evidence="2">
    <location>
        <position position="446"/>
    </location>
    <ligand>
        <name>Mn(2+)</name>
        <dbReference type="ChEBI" id="CHEBI:29035"/>
        <label>2</label>
    </ligand>
</feature>
<dbReference type="InterPro" id="IPR001667">
    <property type="entry name" value="DDH_dom"/>
</dbReference>
<keyword evidence="1 3" id="KW-0472">Membrane</keyword>
<dbReference type="InterPro" id="IPR003156">
    <property type="entry name" value="DHHA1_dom"/>
</dbReference>
<comment type="cofactor">
    <cofactor evidence="2">
        <name>Mn(2+)</name>
        <dbReference type="ChEBI" id="CHEBI:29035"/>
    </cofactor>
    <text evidence="2">For phosphodiesterase activity, probably binds 2 Mn(2+) per subunit.</text>
</comment>
<gene>
    <name evidence="5" type="ORF">FYJ60_08115</name>
</gene>
<dbReference type="AlphaFoldDB" id="A0A7X2P8P8"/>
<protein>
    <recommendedName>
        <fullName evidence="1">Cyclic-di-AMP phosphodiesterase</fullName>
        <ecNumber evidence="1">3.1.4.-</ecNumber>
    </recommendedName>
</protein>
<dbReference type="GO" id="GO:0003676">
    <property type="term" value="F:nucleic acid binding"/>
    <property type="evidence" value="ECO:0007669"/>
    <property type="project" value="UniProtKB-UniRule"/>
</dbReference>
<feature type="transmembrane region" description="Helical" evidence="3">
    <location>
        <begin position="12"/>
        <end position="34"/>
    </location>
</feature>
<dbReference type="Gene3D" id="3.90.1640.10">
    <property type="entry name" value="inorganic pyrophosphatase (n-terminal core)"/>
    <property type="match status" value="1"/>
</dbReference>
<dbReference type="FunFam" id="3.90.1640.10:FF:000002">
    <property type="entry name" value="Cyclic-di-AMP phosphodiesterase"/>
    <property type="match status" value="1"/>
</dbReference>
<evidence type="ECO:0000313" key="5">
    <source>
        <dbReference type="EMBL" id="MST82277.1"/>
    </source>
</evidence>
<dbReference type="GO" id="GO:0046872">
    <property type="term" value="F:metal ion binding"/>
    <property type="evidence" value="ECO:0007669"/>
    <property type="project" value="UniProtKB-KW"/>
</dbReference>
<dbReference type="Proteomes" id="UP000466864">
    <property type="component" value="Unassembled WGS sequence"/>
</dbReference>
<dbReference type="Gene3D" id="3.10.310.30">
    <property type="match status" value="1"/>
</dbReference>
<comment type="subcellular location">
    <subcellularLocation>
        <location evidence="1">Cell membrane</location>
    </subcellularLocation>
</comment>
<proteinExistence type="inferred from homology"/>
<comment type="function">
    <text evidence="1">Has phosphodiesterase (PDE) activity against cyclic-di-AMP (c-di-AMP).</text>
</comment>
<dbReference type="RefSeq" id="WP_154458186.1">
    <property type="nucleotide sequence ID" value="NZ_VUMV01000005.1"/>
</dbReference>
<dbReference type="PIRSF" id="PIRSF026583">
    <property type="entry name" value="YybT"/>
    <property type="match status" value="1"/>
</dbReference>
<keyword evidence="2" id="KW-0479">Metal-binding</keyword>
<dbReference type="Pfam" id="PF24898">
    <property type="entry name" value="GGDEF_GdpP"/>
    <property type="match status" value="1"/>
</dbReference>
<dbReference type="Pfam" id="PF01368">
    <property type="entry name" value="DHH"/>
    <property type="match status" value="1"/>
</dbReference>
<dbReference type="SMART" id="SM00267">
    <property type="entry name" value="GGDEF"/>
    <property type="match status" value="1"/>
</dbReference>
<feature type="binding site" evidence="2">
    <location>
        <position position="525"/>
    </location>
    <ligand>
        <name>Mn(2+)</name>
        <dbReference type="ChEBI" id="CHEBI:29035"/>
        <label>2</label>
    </ligand>
</feature>
<dbReference type="GO" id="GO:0005886">
    <property type="term" value="C:plasma membrane"/>
    <property type="evidence" value="ECO:0007669"/>
    <property type="project" value="UniProtKB-SubCell"/>
</dbReference>
<feature type="binding site" evidence="2">
    <location>
        <position position="378"/>
    </location>
    <ligand>
        <name>Mn(2+)</name>
        <dbReference type="ChEBI" id="CHEBI:29035"/>
        <label>2</label>
    </ligand>
</feature>
<dbReference type="Gene3D" id="3.30.450.20">
    <property type="entry name" value="PAS domain"/>
    <property type="match status" value="1"/>
</dbReference>
<accession>A0A7X2P8P8</accession>
<feature type="binding site" evidence="2">
    <location>
        <position position="376"/>
    </location>
    <ligand>
        <name>Mn(2+)</name>
        <dbReference type="ChEBI" id="CHEBI:29035"/>
        <label>1</label>
    </ligand>
</feature>
<evidence type="ECO:0000256" key="2">
    <source>
        <dbReference type="PIRSR" id="PIRSR026583-50"/>
    </source>
</evidence>
<dbReference type="InterPro" id="IPR000160">
    <property type="entry name" value="GGDEF_dom"/>
</dbReference>
<keyword evidence="6" id="KW-1185">Reference proteome</keyword>
<organism evidence="5 6">
    <name type="scientific">Bilifractor porci</name>
    <dbReference type="NCBI Taxonomy" id="2606636"/>
    <lineage>
        <taxon>Bacteria</taxon>
        <taxon>Bacillati</taxon>
        <taxon>Bacillota</taxon>
        <taxon>Clostridia</taxon>
        <taxon>Lachnospirales</taxon>
        <taxon>Lachnospiraceae</taxon>
        <taxon>Bilifractor</taxon>
    </lineage>
</organism>
<evidence type="ECO:0000259" key="4">
    <source>
        <dbReference type="PROSITE" id="PS50887"/>
    </source>
</evidence>
<dbReference type="EMBL" id="VUMV01000005">
    <property type="protein sequence ID" value="MST82277.1"/>
    <property type="molecule type" value="Genomic_DNA"/>
</dbReference>
<evidence type="ECO:0000313" key="6">
    <source>
        <dbReference type="Proteomes" id="UP000466864"/>
    </source>
</evidence>
<dbReference type="SUPFAM" id="SSF64182">
    <property type="entry name" value="DHH phosphoesterases"/>
    <property type="match status" value="1"/>
</dbReference>
<comment type="similarity">
    <text evidence="1">Belongs to the GdpP/PdeA phosphodiesterase family.</text>
</comment>
<keyword evidence="3" id="KW-0812">Transmembrane</keyword>
<dbReference type="EC" id="3.1.4.-" evidence="1"/>
<feature type="domain" description="GGDEF" evidence="4">
    <location>
        <begin position="201"/>
        <end position="329"/>
    </location>
</feature>
<dbReference type="InterPro" id="IPR051319">
    <property type="entry name" value="Oligoribo/pAp-PDE_c-di-AMP_PDE"/>
</dbReference>
<feature type="binding site" evidence="2">
    <location>
        <position position="470"/>
    </location>
    <ligand>
        <name>Mn(2+)</name>
        <dbReference type="ChEBI" id="CHEBI:29035"/>
        <label>2</label>
    </ligand>
</feature>
<keyword evidence="3" id="KW-1133">Transmembrane helix</keyword>
<feature type="binding site" evidence="2">
    <location>
        <position position="372"/>
    </location>
    <ligand>
        <name>Mn(2+)</name>
        <dbReference type="ChEBI" id="CHEBI:29035"/>
        <label>1</label>
    </ligand>
</feature>
<name>A0A7X2P8P8_9FIRM</name>
<evidence type="ECO:0000256" key="3">
    <source>
        <dbReference type="SAM" id="Phobius"/>
    </source>
</evidence>
<dbReference type="PANTHER" id="PTHR47618">
    <property type="entry name" value="BIFUNCTIONAL OLIGORIBONUCLEASE AND PAP PHOSPHATASE NRNA"/>
    <property type="match status" value="1"/>
</dbReference>
<keyword evidence="1" id="KW-0378">Hydrolase</keyword>
<dbReference type="InterPro" id="IPR014528">
    <property type="entry name" value="GdpP/PdeA"/>
</dbReference>
<dbReference type="InterPro" id="IPR038763">
    <property type="entry name" value="DHH_sf"/>
</dbReference>
<sequence length="683" mass="77114">MNKVKLTGQLRRLLRVPILLVLFFVVVDIGIYFISVPAGMLVTVAILAYLAAELIVNHIYSRSILNEMVTFAAHYGQVQKQLVTELAVPYAITDDHGHLLWFNDAFESITGKDRHRYSKSITSLFSTITMDKFPQNGNSVEYHVSADSRDYRMQIRSVEIDPLIAQSGIIEKKTEEPAYMYAFFLFDETELKSYIRKYEDETMVCGLIYLDNYDEALENVEIVRRSLLTALIDRKISKYVQDVDGIVKKYESDKYIVVMRTRSLNEMKALKFNILEEVKSVNIGNDIAMTLSIGIGANNGSYRRNYECARIAIDLALGRGGDQVVLKDGDSITYFGGKSQAVERNTRVKARVKAHALKEFMDSKEKVVVMGHKNFDIDCFGSAIGISRAAQALNKKVYIVIDTPNTSTRPFIESFRKNPDYDPHMFLSVSEAKEMVDRDTLLVVVDTNKPDYTECQELLHQTRTIVVLDHHRQGNASIRDAVLSYIEPYASSACEMVAEILQYFTEGIKLRNVEADAMYAGIMIDTDGFIQHTGVRTFEAAAYLRRCGADVTRVRKMFREDMEEYKARGEALRNVELYRGRFAITECPANAGESPSIVGSKVANQLLNIREVKASFVLTEDKGVIYISARAIDEVNVQIIMERMGGGGHLNMAGTQFTGKTMDEVKTLLKSVLDEMIEEGEIE</sequence>
<comment type="caution">
    <text evidence="5">The sequence shown here is derived from an EMBL/GenBank/DDBJ whole genome shotgun (WGS) entry which is preliminary data.</text>
</comment>
<reference evidence="5 6" key="1">
    <citation type="submission" date="2019-08" db="EMBL/GenBank/DDBJ databases">
        <title>In-depth cultivation of the pig gut microbiome towards novel bacterial diversity and tailored functional studies.</title>
        <authorList>
            <person name="Wylensek D."/>
            <person name="Hitch T.C.A."/>
            <person name="Clavel T."/>
        </authorList>
    </citation>
    <scope>NUCLEOTIDE SEQUENCE [LARGE SCALE GENOMIC DNA]</scope>
    <source>
        <strain evidence="5 6">Oil+RF-744-WCA-WT-13</strain>
    </source>
</reference>
<dbReference type="GO" id="GO:0016787">
    <property type="term" value="F:hydrolase activity"/>
    <property type="evidence" value="ECO:0007669"/>
    <property type="project" value="UniProtKB-UniRule"/>
</dbReference>
<keyword evidence="1" id="KW-1003">Cell membrane</keyword>
<comment type="catalytic activity">
    <reaction evidence="1">
        <text>3',3'-c-di-AMP + H2O = 5'-O-phosphonoadenylyl-(3'-&gt;5')-adenosine + H(+)</text>
        <dbReference type="Rhea" id="RHEA:54420"/>
        <dbReference type="ChEBI" id="CHEBI:15377"/>
        <dbReference type="ChEBI" id="CHEBI:15378"/>
        <dbReference type="ChEBI" id="CHEBI:71500"/>
        <dbReference type="ChEBI" id="CHEBI:138171"/>
    </reaction>
</comment>
<dbReference type="PROSITE" id="PS50887">
    <property type="entry name" value="GGDEF"/>
    <property type="match status" value="1"/>
</dbReference>
<feature type="binding site" evidence="2">
    <location>
        <position position="446"/>
    </location>
    <ligand>
        <name>Mn(2+)</name>
        <dbReference type="ChEBI" id="CHEBI:29035"/>
        <label>1</label>
    </ligand>
</feature>
<dbReference type="PANTHER" id="PTHR47618:SF2">
    <property type="entry name" value="CYCLIC-DI-AMP PHOSPHODIESTERASE GDPP"/>
    <property type="match status" value="1"/>
</dbReference>